<keyword evidence="7 14" id="KW-0812">Transmembrane</keyword>
<evidence type="ECO:0000256" key="8">
    <source>
        <dbReference type="ARBA" id="ARBA00022949"/>
    </source>
</evidence>
<feature type="region of interest" description="Disordered" evidence="13">
    <location>
        <begin position="500"/>
        <end position="544"/>
    </location>
</feature>
<protein>
    <recommendedName>
        <fullName evidence="5">Vezatin</fullName>
    </recommendedName>
</protein>
<keyword evidence="17" id="KW-1185">Reference proteome</keyword>
<feature type="region of interest" description="Disordered" evidence="13">
    <location>
        <begin position="1"/>
        <end position="41"/>
    </location>
</feature>
<feature type="transmembrane region" description="Helical" evidence="14">
    <location>
        <begin position="168"/>
        <end position="185"/>
    </location>
</feature>
<evidence type="ECO:0000256" key="11">
    <source>
        <dbReference type="ARBA" id="ARBA00023136"/>
    </source>
</evidence>
<evidence type="ECO:0000256" key="10">
    <source>
        <dbReference type="ARBA" id="ARBA00023054"/>
    </source>
</evidence>
<evidence type="ECO:0000256" key="14">
    <source>
        <dbReference type="SAM" id="Phobius"/>
    </source>
</evidence>
<dbReference type="EMBL" id="ML992509">
    <property type="protein sequence ID" value="KAF2221737.1"/>
    <property type="molecule type" value="Genomic_DNA"/>
</dbReference>
<evidence type="ECO:0000256" key="5">
    <source>
        <dbReference type="ARBA" id="ARBA00018125"/>
    </source>
</evidence>
<evidence type="ECO:0000256" key="2">
    <source>
        <dbReference type="ARBA" id="ARBA00004536"/>
    </source>
</evidence>
<keyword evidence="9 14" id="KW-1133">Transmembrane helix</keyword>
<keyword evidence="11 14" id="KW-0472">Membrane</keyword>
<evidence type="ECO:0000313" key="16">
    <source>
        <dbReference type="EMBL" id="KAF2221737.1"/>
    </source>
</evidence>
<dbReference type="PANTHER" id="PTHR15989:SF5">
    <property type="entry name" value="VEZATIN"/>
    <property type="match status" value="1"/>
</dbReference>
<dbReference type="GO" id="GO:0005886">
    <property type="term" value="C:plasma membrane"/>
    <property type="evidence" value="ECO:0007669"/>
    <property type="project" value="UniProtKB-SubCell"/>
</dbReference>
<feature type="transmembrane region" description="Helical" evidence="14">
    <location>
        <begin position="135"/>
        <end position="156"/>
    </location>
</feature>
<keyword evidence="6" id="KW-1003">Cell membrane</keyword>
<proteinExistence type="inferred from homology"/>
<dbReference type="PANTHER" id="PTHR15989">
    <property type="entry name" value="VEZATIN"/>
    <property type="match status" value="1"/>
</dbReference>
<evidence type="ECO:0000259" key="15">
    <source>
        <dbReference type="Pfam" id="PF12632"/>
    </source>
</evidence>
<organism evidence="16 17">
    <name type="scientific">Elsinoe ampelina</name>
    <dbReference type="NCBI Taxonomy" id="302913"/>
    <lineage>
        <taxon>Eukaryota</taxon>
        <taxon>Fungi</taxon>
        <taxon>Dikarya</taxon>
        <taxon>Ascomycota</taxon>
        <taxon>Pezizomycotina</taxon>
        <taxon>Dothideomycetes</taxon>
        <taxon>Dothideomycetidae</taxon>
        <taxon>Myriangiales</taxon>
        <taxon>Elsinoaceae</taxon>
        <taxon>Elsinoe</taxon>
    </lineage>
</organism>
<evidence type="ECO:0000256" key="3">
    <source>
        <dbReference type="ARBA" id="ARBA00004651"/>
    </source>
</evidence>
<dbReference type="InterPro" id="IPR026858">
    <property type="entry name" value="Vezatin"/>
</dbReference>
<evidence type="ECO:0000256" key="7">
    <source>
        <dbReference type="ARBA" id="ARBA00022692"/>
    </source>
</evidence>
<comment type="similarity">
    <text evidence="4">Belongs to the vezatin family.</text>
</comment>
<dbReference type="Proteomes" id="UP000799538">
    <property type="component" value="Unassembled WGS sequence"/>
</dbReference>
<dbReference type="AlphaFoldDB" id="A0A6A6G7U0"/>
<feature type="compositionally biased region" description="Basic and acidic residues" evidence="13">
    <location>
        <begin position="17"/>
        <end position="27"/>
    </location>
</feature>
<evidence type="ECO:0000256" key="9">
    <source>
        <dbReference type="ARBA" id="ARBA00022989"/>
    </source>
</evidence>
<evidence type="ECO:0000256" key="12">
    <source>
        <dbReference type="ARBA" id="ARBA00023242"/>
    </source>
</evidence>
<keyword evidence="8" id="KW-0965">Cell junction</keyword>
<evidence type="ECO:0000256" key="6">
    <source>
        <dbReference type="ARBA" id="ARBA00022475"/>
    </source>
</evidence>
<evidence type="ECO:0000256" key="13">
    <source>
        <dbReference type="SAM" id="MobiDB-lite"/>
    </source>
</evidence>
<dbReference type="GO" id="GO:0098609">
    <property type="term" value="P:cell-cell adhesion"/>
    <property type="evidence" value="ECO:0007669"/>
    <property type="project" value="InterPro"/>
</dbReference>
<name>A0A6A6G7U0_9PEZI</name>
<evidence type="ECO:0000256" key="1">
    <source>
        <dbReference type="ARBA" id="ARBA00004123"/>
    </source>
</evidence>
<dbReference type="GO" id="GO:0005634">
    <property type="term" value="C:nucleus"/>
    <property type="evidence" value="ECO:0007669"/>
    <property type="project" value="UniProtKB-SubCell"/>
</dbReference>
<feature type="domain" description="Myosin-binding" evidence="15">
    <location>
        <begin position="146"/>
        <end position="422"/>
    </location>
</feature>
<evidence type="ECO:0000256" key="4">
    <source>
        <dbReference type="ARBA" id="ARBA00007245"/>
    </source>
</evidence>
<dbReference type="OrthoDB" id="21151at2759"/>
<dbReference type="Pfam" id="PF12632">
    <property type="entry name" value="Vezatin"/>
    <property type="match status" value="1"/>
</dbReference>
<dbReference type="GO" id="GO:0017022">
    <property type="term" value="F:myosin binding"/>
    <property type="evidence" value="ECO:0007669"/>
    <property type="project" value="InterPro"/>
</dbReference>
<dbReference type="InterPro" id="IPR026859">
    <property type="entry name" value="Myosin-bd"/>
</dbReference>
<evidence type="ECO:0000313" key="17">
    <source>
        <dbReference type="Proteomes" id="UP000799538"/>
    </source>
</evidence>
<sequence length="608" mass="66931">MESIVAEDTPLASLLEGEGKNEGEHASSDSSSSPPHDFTFAPRAAPTLRSRLRASSLHLHLSLPHPNVSKATTACSKALNMHISEGDAHFQEHFRYIIIASQLLEENPDHGALQAAQQNKQETGGPQQSGKDPIALSWFGACMTAAIAFLAVRLYSWAESGKLKTSKIIAIVLTLPLLAVGLYFHSRQQSRKYRRQKAVEAASLLTSALQSFELTSTSGLTLVQEVELVAKGYRFSTPLPPVSRLDDAKVLRRCMPLRRQLNRTFREVLQALVNTHTQLQTRVNYDDYIKYLDVYDISREAIQDSIATQPLAGADAESLGTLRALAYRVSVMRRALLCDLLSLESRGDAQDQMRWRAATEMAQNLSQIILSHTSNLRKALGELQEFAVPPSPKQPKQSSDRIKTQVRKISNLSSGIRSLQAKMTLLREESNTAVSSADDLTDLGPTLLSQYESIGADLHALLADWEAGKNALSTNITKHERRISFASSGLRSPASGSFNGLASVDEGGPADALRALNGDREGSLSPRSSMPSTPGDEEVFEAIAPPKQRSLLTREERIRNMQEERLRAEERKEARESGMNMMKELRSVIGVRARARGRDGPEARVMSM</sequence>
<accession>A0A6A6G7U0</accession>
<comment type="subcellular location">
    <subcellularLocation>
        <location evidence="2">Cell junction</location>
        <location evidence="2">Adherens junction</location>
    </subcellularLocation>
    <subcellularLocation>
        <location evidence="3">Cell membrane</location>
        <topology evidence="3">Multi-pass membrane protein</topology>
    </subcellularLocation>
    <subcellularLocation>
        <location evidence="1">Nucleus</location>
    </subcellularLocation>
</comment>
<reference evidence="17" key="1">
    <citation type="journal article" date="2020" name="Stud. Mycol.">
        <title>101 Dothideomycetes genomes: A test case for predicting lifestyles and emergence of pathogens.</title>
        <authorList>
            <person name="Haridas S."/>
            <person name="Albert R."/>
            <person name="Binder M."/>
            <person name="Bloem J."/>
            <person name="LaButti K."/>
            <person name="Salamov A."/>
            <person name="Andreopoulos B."/>
            <person name="Baker S."/>
            <person name="Barry K."/>
            <person name="Bills G."/>
            <person name="Bluhm B."/>
            <person name="Cannon C."/>
            <person name="Castanera R."/>
            <person name="Culley D."/>
            <person name="Daum C."/>
            <person name="Ezra D."/>
            <person name="Gonzalez J."/>
            <person name="Henrissat B."/>
            <person name="Kuo A."/>
            <person name="Liang C."/>
            <person name="Lipzen A."/>
            <person name="Lutzoni F."/>
            <person name="Magnuson J."/>
            <person name="Mondo S."/>
            <person name="Nolan M."/>
            <person name="Ohm R."/>
            <person name="Pangilinan J."/>
            <person name="Park H.-J."/>
            <person name="Ramirez L."/>
            <person name="Alfaro M."/>
            <person name="Sun H."/>
            <person name="Tritt A."/>
            <person name="Yoshinaga Y."/>
            <person name="Zwiers L.-H."/>
            <person name="Turgeon B."/>
            <person name="Goodwin S."/>
            <person name="Spatafora J."/>
            <person name="Crous P."/>
            <person name="Grigoriev I."/>
        </authorList>
    </citation>
    <scope>NUCLEOTIDE SEQUENCE [LARGE SCALE GENOMIC DNA]</scope>
    <source>
        <strain evidence="17">CECT 20119</strain>
    </source>
</reference>
<keyword evidence="12" id="KW-0539">Nucleus</keyword>
<gene>
    <name evidence="16" type="ORF">BDZ85DRAFT_320053</name>
</gene>
<keyword evidence="10" id="KW-0175">Coiled coil</keyword>